<accession>A0A9P6RPN0</accession>
<evidence type="ECO:0000259" key="4">
    <source>
        <dbReference type="Pfam" id="PF03109"/>
    </source>
</evidence>
<comment type="similarity">
    <text evidence="1">Belongs to the protein kinase superfamily. ADCK protein kinase family.</text>
</comment>
<feature type="compositionally biased region" description="Basic and acidic residues" evidence="2">
    <location>
        <begin position="1229"/>
        <end position="1240"/>
    </location>
</feature>
<comment type="caution">
    <text evidence="5">The sequence shown here is derived from an EMBL/GenBank/DDBJ whole genome shotgun (WGS) entry which is preliminary data.</text>
</comment>
<dbReference type="Gene3D" id="3.40.50.150">
    <property type="entry name" value="Vaccinia Virus protein VP39"/>
    <property type="match status" value="1"/>
</dbReference>
<keyword evidence="6" id="KW-1185">Reference proteome</keyword>
<feature type="region of interest" description="Disordered" evidence="2">
    <location>
        <begin position="883"/>
        <end position="935"/>
    </location>
</feature>
<evidence type="ECO:0000256" key="1">
    <source>
        <dbReference type="ARBA" id="ARBA00009670"/>
    </source>
</evidence>
<proteinExistence type="inferred from homology"/>
<gene>
    <name evidence="5" type="ORF">BGZ97_007000</name>
</gene>
<dbReference type="InterPro" id="IPR052402">
    <property type="entry name" value="ADCK_kinase"/>
</dbReference>
<dbReference type="SUPFAM" id="SSF53335">
    <property type="entry name" value="S-adenosyl-L-methionine-dependent methyltransferases"/>
    <property type="match status" value="1"/>
</dbReference>
<sequence>MTLSRLTIASLRRGSHSPSLQADSIVLRLQKATRAPAQQKFGSTFTPPLSLSTNAKYAVTHHTRQTRHSSALARISHTPGWHYVIPAVVTQGGFAIFGPGIHLEARDLPVHHQHAKPAHPIPYVKTEIIKEAEDPSFWRRIRQQLEDLWEDYVVHPVLTIWRFGVLALIFLPLIITVPAVFIGERNKELNDERSGTLWWYSLFVKHMELAGPTFIKLHNQVDPHSITHTRRTIEAAFGGRKLEDIFDEFIETPLGIGAIAQVYRGRLKPGIALHFEPEEDTKNKGDGSVIHKLSSVTKTQDPSKPKKLKTEVAIKVLHPKVARIVERDLAIMKFFANIIHHIPTMRWIALPDQVAMFGEMMEEQLDLRIEAKNLESFQRNFRERYTVTFPTALKQFATREMLIEEFVDALPLKTILQNGAGPFDSKIADIGLDGFLRMLIFDNFVHADLHPGNIFVRFYNPSANNLFKQILSRLKGEEHNTITSTDEATMRLRAVPEGDNEAWIRELECLYNEGFRPQVVFIDAGLISELSNKNRRDFLDLFHALAEFDGYRAGKLMMERCRSPESVLDGEVFALRMQKLIIGVKETAMSLGKIKIADLLSEVMAMVRTHHVPMEGDFANVVISILILEGIGRQLNPDIDLFKTALPILRQLGRQDGGRGVVEGVKELPGGGGWWIKMWFLLEARQWAHETLESTTTVDRHLDVNEPVVEHERWILEAPSIIPPISKVEILQTSSTTAAGQDITTPSEGNSHLTISERDLALLDGLSPFKSVRRQLVPKRSDKDPVMEEQLHYCRDTQQGQNQDQDQDQEKDTDTSTLADPRVPNQAIFSPVIARSTSTTYSQAIEADSKREGDKDEIKILTEMLPFYYPKVRGFRYGYRFDPEEAPEDKDDDHYHDDGEKEKNDDQDKQEQGDREKQSIPTPVPATKKKNAPKNRIISRRTGWLSLDLYLKGDEGEFTDKIQYAFKELFKKLYKWGNNTTKGFTKSRVQHDVMVPKDLYLRTYARMKETHAQKWVKSWPERTDPTKFVFEDIAIAAWLVALWELERDSTAITDVNAAGSGPDKATRRKQTFVDLGCGNGLLTHILNEEGHKGTGIDIVSRKVWDIYGPNTELKAETLIPNETVYEGVDWIIGNHADELAPWVPIIASRSKQLTRFVVIPCCFFDLNGSRYQFAEGAPDGKYKAYQGYISRVIETCGYELQTEVLRIPSTKNIALVGMSRKRKCGSIETKPRLEEGSDERVGEDEAEEEAEREKTRRRVDDLVNKSGVFVARISDKEKQASQKAKQTAKLAKEETPQPTQSSSAKNYNK</sequence>
<keyword evidence="3" id="KW-0812">Transmembrane</keyword>
<feature type="compositionally biased region" description="Basic and acidic residues" evidence="2">
    <location>
        <begin position="892"/>
        <end position="918"/>
    </location>
</feature>
<dbReference type="InterPro" id="IPR044095">
    <property type="entry name" value="ADCK2_dom"/>
</dbReference>
<dbReference type="GO" id="GO:0005739">
    <property type="term" value="C:mitochondrion"/>
    <property type="evidence" value="ECO:0007669"/>
    <property type="project" value="TreeGrafter"/>
</dbReference>
<dbReference type="InterPro" id="IPR011009">
    <property type="entry name" value="Kinase-like_dom_sf"/>
</dbReference>
<protein>
    <recommendedName>
        <fullName evidence="4">ABC1 atypical kinase-like domain-containing protein</fullName>
    </recommendedName>
</protein>
<organism evidence="5 6">
    <name type="scientific">Linnemannia gamsii</name>
    <dbReference type="NCBI Taxonomy" id="64522"/>
    <lineage>
        <taxon>Eukaryota</taxon>
        <taxon>Fungi</taxon>
        <taxon>Fungi incertae sedis</taxon>
        <taxon>Mucoromycota</taxon>
        <taxon>Mortierellomycotina</taxon>
        <taxon>Mortierellomycetes</taxon>
        <taxon>Mortierellales</taxon>
        <taxon>Mortierellaceae</taxon>
        <taxon>Linnemannia</taxon>
    </lineage>
</organism>
<feature type="domain" description="ABC1 atypical kinase-like" evidence="4">
    <location>
        <begin position="310"/>
        <end position="457"/>
    </location>
</feature>
<dbReference type="PANTHER" id="PTHR45890">
    <property type="entry name" value="AARF DOMAIN CONTAINING KINASE 2 (PREDICTED)"/>
    <property type="match status" value="1"/>
</dbReference>
<dbReference type="EMBL" id="JAAAIN010000031">
    <property type="protein sequence ID" value="KAG0322386.1"/>
    <property type="molecule type" value="Genomic_DNA"/>
</dbReference>
<evidence type="ECO:0000313" key="6">
    <source>
        <dbReference type="Proteomes" id="UP000823405"/>
    </source>
</evidence>
<dbReference type="InterPro" id="IPR011671">
    <property type="entry name" value="tRNA_uracil_MeTrfase"/>
</dbReference>
<dbReference type="SUPFAM" id="SSF56112">
    <property type="entry name" value="Protein kinase-like (PK-like)"/>
    <property type="match status" value="1"/>
</dbReference>
<evidence type="ECO:0000256" key="2">
    <source>
        <dbReference type="SAM" id="MobiDB-lite"/>
    </source>
</evidence>
<dbReference type="GO" id="GO:0008168">
    <property type="term" value="F:methyltransferase activity"/>
    <property type="evidence" value="ECO:0007669"/>
    <property type="project" value="InterPro"/>
</dbReference>
<dbReference type="Pfam" id="PF03109">
    <property type="entry name" value="ABC1"/>
    <property type="match status" value="2"/>
</dbReference>
<dbReference type="Proteomes" id="UP000823405">
    <property type="component" value="Unassembled WGS sequence"/>
</dbReference>
<dbReference type="InterPro" id="IPR004147">
    <property type="entry name" value="ABC1_dom"/>
</dbReference>
<dbReference type="Pfam" id="PF07757">
    <property type="entry name" value="AdoMet_MTase"/>
    <property type="match status" value="1"/>
</dbReference>
<feature type="compositionally biased region" description="Acidic residues" evidence="2">
    <location>
        <begin position="1241"/>
        <end position="1250"/>
    </location>
</feature>
<keyword evidence="3" id="KW-0472">Membrane</keyword>
<feature type="compositionally biased region" description="Polar residues" evidence="2">
    <location>
        <begin position="1296"/>
        <end position="1309"/>
    </location>
</feature>
<dbReference type="CDD" id="cd13971">
    <property type="entry name" value="ADCK2-like"/>
    <property type="match status" value="1"/>
</dbReference>
<reference evidence="5" key="1">
    <citation type="journal article" date="2020" name="Fungal Divers.">
        <title>Resolving the Mortierellaceae phylogeny through synthesis of multi-gene phylogenetics and phylogenomics.</title>
        <authorList>
            <person name="Vandepol N."/>
            <person name="Liber J."/>
            <person name="Desiro A."/>
            <person name="Na H."/>
            <person name="Kennedy M."/>
            <person name="Barry K."/>
            <person name="Grigoriev I.V."/>
            <person name="Miller A.N."/>
            <person name="O'Donnell K."/>
            <person name="Stajich J.E."/>
            <person name="Bonito G."/>
        </authorList>
    </citation>
    <scope>NUCLEOTIDE SEQUENCE</scope>
    <source>
        <strain evidence="5">NVP60</strain>
    </source>
</reference>
<dbReference type="PANTHER" id="PTHR45890:SF1">
    <property type="entry name" value="AARF DOMAIN CONTAINING KINASE 2"/>
    <property type="match status" value="1"/>
</dbReference>
<name>A0A9P6RPN0_9FUNG</name>
<dbReference type="InterPro" id="IPR029063">
    <property type="entry name" value="SAM-dependent_MTases_sf"/>
</dbReference>
<feature type="region of interest" description="Disordered" evidence="2">
    <location>
        <begin position="1227"/>
        <end position="1258"/>
    </location>
</feature>
<keyword evidence="3" id="KW-1133">Transmembrane helix</keyword>
<feature type="domain" description="ABC1 atypical kinase-like" evidence="4">
    <location>
        <begin position="216"/>
        <end position="270"/>
    </location>
</feature>
<dbReference type="OrthoDB" id="1290869at2759"/>
<feature type="region of interest" description="Disordered" evidence="2">
    <location>
        <begin position="794"/>
        <end position="825"/>
    </location>
</feature>
<evidence type="ECO:0000256" key="3">
    <source>
        <dbReference type="SAM" id="Phobius"/>
    </source>
</evidence>
<feature type="transmembrane region" description="Helical" evidence="3">
    <location>
        <begin position="163"/>
        <end position="183"/>
    </location>
</feature>
<evidence type="ECO:0000313" key="5">
    <source>
        <dbReference type="EMBL" id="KAG0322386.1"/>
    </source>
</evidence>
<feature type="region of interest" description="Disordered" evidence="2">
    <location>
        <begin position="1274"/>
        <end position="1309"/>
    </location>
</feature>